<comment type="pathway">
    <text evidence="7">Amino-acid degradation; L-histidine degradation into L-glutamate; N-formimidoyl-L-glutamate from L-histidine: step 3/3.</text>
</comment>
<comment type="similarity">
    <text evidence="7">Belongs to the metallo-dependent hydrolases superfamily. HutI family.</text>
</comment>
<keyword evidence="4 7" id="KW-0369">Histidine metabolism</keyword>
<evidence type="ECO:0000259" key="8">
    <source>
        <dbReference type="Pfam" id="PF01979"/>
    </source>
</evidence>
<evidence type="ECO:0000256" key="1">
    <source>
        <dbReference type="ARBA" id="ARBA00012864"/>
    </source>
</evidence>
<feature type="binding site" evidence="7">
    <location>
        <position position="170"/>
    </location>
    <ligand>
        <name>N-formimidoyl-L-glutamate</name>
        <dbReference type="ChEBI" id="CHEBI:58928"/>
    </ligand>
</feature>
<dbReference type="EC" id="3.5.2.7" evidence="1 7"/>
<dbReference type="PANTHER" id="PTHR42752">
    <property type="entry name" value="IMIDAZOLONEPROPIONASE"/>
    <property type="match status" value="1"/>
</dbReference>
<dbReference type="GO" id="GO:0005506">
    <property type="term" value="F:iron ion binding"/>
    <property type="evidence" value="ECO:0007669"/>
    <property type="project" value="UniProtKB-UniRule"/>
</dbReference>
<keyword evidence="6 7" id="KW-0408">Iron</keyword>
<dbReference type="SUPFAM" id="SSF51338">
    <property type="entry name" value="Composite domain of metallo-dependent hydrolases"/>
    <property type="match status" value="2"/>
</dbReference>
<feature type="binding site" evidence="7">
    <location>
        <position position="100"/>
    </location>
    <ligand>
        <name>Zn(2+)</name>
        <dbReference type="ChEBI" id="CHEBI:29105"/>
    </ligand>
</feature>
<keyword evidence="2 7" id="KW-0479">Metal-binding</keyword>
<dbReference type="HAMAP" id="MF_00372">
    <property type="entry name" value="HutI"/>
    <property type="match status" value="1"/>
</dbReference>
<feature type="binding site" evidence="7">
    <location>
        <position position="107"/>
    </location>
    <ligand>
        <name>4-imidazolone-5-propanoate</name>
        <dbReference type="ChEBI" id="CHEBI:77893"/>
    </ligand>
</feature>
<evidence type="ECO:0000256" key="5">
    <source>
        <dbReference type="ARBA" id="ARBA00022833"/>
    </source>
</evidence>
<dbReference type="GO" id="GO:0019556">
    <property type="term" value="P:L-histidine catabolic process to glutamate and formamide"/>
    <property type="evidence" value="ECO:0007669"/>
    <property type="project" value="UniProtKB-UniRule"/>
</dbReference>
<evidence type="ECO:0000256" key="4">
    <source>
        <dbReference type="ARBA" id="ARBA00022808"/>
    </source>
</evidence>
<feature type="binding site" evidence="7">
    <location>
        <position position="342"/>
    </location>
    <ligand>
        <name>Zn(2+)</name>
        <dbReference type="ChEBI" id="CHEBI:29105"/>
    </ligand>
</feature>
<feature type="binding site" evidence="7">
    <location>
        <position position="98"/>
    </location>
    <ligand>
        <name>Zn(2+)</name>
        <dbReference type="ChEBI" id="CHEBI:29105"/>
    </ligand>
</feature>
<feature type="binding site" evidence="7">
    <location>
        <position position="98"/>
    </location>
    <ligand>
        <name>Fe(3+)</name>
        <dbReference type="ChEBI" id="CHEBI:29034"/>
    </ligand>
</feature>
<dbReference type="Gene3D" id="2.30.40.10">
    <property type="entry name" value="Urease, subunit C, domain 1"/>
    <property type="match status" value="1"/>
</dbReference>
<name>T1DTF0_9PORP</name>
<feature type="binding site" evidence="7">
    <location>
        <position position="268"/>
    </location>
    <ligand>
        <name>Zn(2+)</name>
        <dbReference type="ChEBI" id="CHEBI:29105"/>
    </ligand>
</feature>
<feature type="binding site" evidence="7">
    <location>
        <position position="347"/>
    </location>
    <ligand>
        <name>4-imidazolone-5-propanoate</name>
        <dbReference type="ChEBI" id="CHEBI:77893"/>
    </ligand>
</feature>
<dbReference type="InterPro" id="IPR006680">
    <property type="entry name" value="Amidohydro-rel"/>
</dbReference>
<dbReference type="FunFam" id="3.20.20.140:FF:000007">
    <property type="entry name" value="Imidazolonepropionase"/>
    <property type="match status" value="1"/>
</dbReference>
<feature type="binding site" evidence="7">
    <location>
        <position position="342"/>
    </location>
    <ligand>
        <name>Fe(3+)</name>
        <dbReference type="ChEBI" id="CHEBI:29034"/>
    </ligand>
</feature>
<evidence type="ECO:0000313" key="10">
    <source>
        <dbReference type="Proteomes" id="UP000018031"/>
    </source>
</evidence>
<dbReference type="Gene3D" id="3.20.20.140">
    <property type="entry name" value="Metal-dependent hydrolases"/>
    <property type="match status" value="1"/>
</dbReference>
<keyword evidence="7" id="KW-0963">Cytoplasm</keyword>
<evidence type="ECO:0000256" key="2">
    <source>
        <dbReference type="ARBA" id="ARBA00022723"/>
    </source>
</evidence>
<feature type="binding site" evidence="7">
    <location>
        <position position="344"/>
    </location>
    <ligand>
        <name>N-formimidoyl-L-glutamate</name>
        <dbReference type="ChEBI" id="CHEBI:58928"/>
    </ligand>
</feature>
<protein>
    <recommendedName>
        <fullName evidence="1 7">Imidazolonepropionase</fullName>
        <ecNumber evidence="1 7">3.5.2.7</ecNumber>
    </recommendedName>
    <alternativeName>
        <fullName evidence="7">Imidazolone-5-propionate hydrolase</fullName>
    </alternativeName>
</protein>
<comment type="catalytic activity">
    <reaction evidence="7">
        <text>4-imidazolone-5-propanoate + H2O = N-formimidoyl-L-glutamate</text>
        <dbReference type="Rhea" id="RHEA:23660"/>
        <dbReference type="ChEBI" id="CHEBI:15377"/>
        <dbReference type="ChEBI" id="CHEBI:58928"/>
        <dbReference type="ChEBI" id="CHEBI:77893"/>
        <dbReference type="EC" id="3.5.2.7"/>
    </reaction>
</comment>
<comment type="function">
    <text evidence="7">Catalyzes the hydrolytic cleavage of the carbon-nitrogen bond in imidazolone-5-propanoate to yield N-formimidoyl-L-glutamate. It is the third step in the universal histidine degradation pathway.</text>
</comment>
<organism evidence="9 10">
    <name type="scientific">Porphyromonas crevioricanis JCM 15906</name>
    <dbReference type="NCBI Taxonomy" id="1305617"/>
    <lineage>
        <taxon>Bacteria</taxon>
        <taxon>Pseudomonadati</taxon>
        <taxon>Bacteroidota</taxon>
        <taxon>Bacteroidia</taxon>
        <taxon>Bacteroidales</taxon>
        <taxon>Porphyromonadaceae</taxon>
        <taxon>Porphyromonas</taxon>
    </lineage>
</organism>
<dbReference type="GO" id="GO:0005737">
    <property type="term" value="C:cytoplasm"/>
    <property type="evidence" value="ECO:0007669"/>
    <property type="project" value="UniProtKB-SubCell"/>
</dbReference>
<keyword evidence="5 7" id="KW-0862">Zinc</keyword>
<evidence type="ECO:0000256" key="6">
    <source>
        <dbReference type="ARBA" id="ARBA00023004"/>
    </source>
</evidence>
<dbReference type="UniPathway" id="UPA00379">
    <property type="reaction ID" value="UER00551"/>
</dbReference>
<dbReference type="InterPro" id="IPR005920">
    <property type="entry name" value="HutI"/>
</dbReference>
<dbReference type="CDD" id="cd01296">
    <property type="entry name" value="Imidazolone-5PH"/>
    <property type="match status" value="1"/>
</dbReference>
<dbReference type="NCBIfam" id="TIGR01224">
    <property type="entry name" value="hutI"/>
    <property type="match status" value="1"/>
</dbReference>
<feature type="binding site" evidence="7">
    <location>
        <position position="100"/>
    </location>
    <ligand>
        <name>Fe(3+)</name>
        <dbReference type="ChEBI" id="CHEBI:29034"/>
    </ligand>
</feature>
<feature type="domain" description="Amidohydrolase-related" evidence="8">
    <location>
        <begin position="90"/>
        <end position="405"/>
    </location>
</feature>
<sequence>MAIALYVAKANNISLDMSKNLFVKNIAQLVTCSGREAKRGAEAMNDIGLIEGPAAVVIREGKIAYAGLMDGVDPELTKGCDVYDAAGCCVLPGFVDSHTHLVFGGFREDEFQWRLRGDSYMSIMERGGGINNTMKATRGESKEQLKESARAHLDAMLAQGVTTVEAKSGYGMELEAELKQLEVVAELQQEHPMTIFPTYMGAHSTPPEYAGREDEFIDYLNREVLPAVMKQGIARCCDIFTEKGVFDHAQTRRYLAAAKEAGLKLKMHADEIVSFAGAELAAELGCLSADHLLQISDKGIEALANSQTVATLLPATAFSLKEPFAPGRKMIDNGCAVALASDLNPGSCFSCSMPLLIALATIYMNMTVEEAITALTINGAAALGLADQTGSIDEGKPGDLCIIRYPSYKFLSYHFAMNLVRATVKDGHVYAWPRTEL</sequence>
<keyword evidence="3 7" id="KW-0378">Hydrolase</keyword>
<dbReference type="InterPro" id="IPR011059">
    <property type="entry name" value="Metal-dep_hydrolase_composite"/>
</dbReference>
<dbReference type="EMBL" id="BAOU01000040">
    <property type="protein sequence ID" value="GAD05769.1"/>
    <property type="molecule type" value="Genomic_DNA"/>
</dbReference>
<comment type="subcellular location">
    <subcellularLocation>
        <location evidence="7">Cytoplasm</location>
    </subcellularLocation>
</comment>
<feature type="binding site" evidence="7">
    <location>
        <position position="170"/>
    </location>
    <ligand>
        <name>4-imidazolone-5-propanoate</name>
        <dbReference type="ChEBI" id="CHEBI:77893"/>
    </ligand>
</feature>
<reference evidence="10" key="1">
    <citation type="journal article" date="2013" name="Genome">
        <title>Draft Genome Sequences of Porphyromonas crevioricanis JCM 15906T and Porphyromonas cansulci JCM 13913T Isolated from a Canine Oral Cavity.</title>
        <authorList>
            <person name="Sakamoto M."/>
            <person name="Tanaka N."/>
            <person name="Shiwa Y."/>
            <person name="Yoshikawa H."/>
            <person name="Ohkuma M."/>
        </authorList>
    </citation>
    <scope>NUCLEOTIDE SEQUENCE [LARGE SCALE GENOMIC DNA]</scope>
    <source>
        <strain evidence="10">JCM 15906</strain>
    </source>
</reference>
<evidence type="ECO:0000256" key="7">
    <source>
        <dbReference type="HAMAP-Rule" id="MF_00372"/>
    </source>
</evidence>
<feature type="binding site" evidence="7">
    <location>
        <position position="203"/>
    </location>
    <ligand>
        <name>4-imidazolone-5-propanoate</name>
        <dbReference type="ChEBI" id="CHEBI:77893"/>
    </ligand>
</feature>
<dbReference type="InterPro" id="IPR032466">
    <property type="entry name" value="Metal_Hydrolase"/>
</dbReference>
<feature type="binding site" evidence="7">
    <location>
        <position position="268"/>
    </location>
    <ligand>
        <name>Fe(3+)</name>
        <dbReference type="ChEBI" id="CHEBI:29034"/>
    </ligand>
</feature>
<dbReference type="PANTHER" id="PTHR42752:SF1">
    <property type="entry name" value="IMIDAZOLONEPROPIONASE-RELATED"/>
    <property type="match status" value="1"/>
</dbReference>
<comment type="cofactor">
    <cofactor evidence="7">
        <name>Zn(2+)</name>
        <dbReference type="ChEBI" id="CHEBI:29105"/>
    </cofactor>
    <cofactor evidence="7">
        <name>Fe(3+)</name>
        <dbReference type="ChEBI" id="CHEBI:29034"/>
    </cofactor>
    <text evidence="7">Binds 1 zinc or iron ion per subunit.</text>
</comment>
<dbReference type="Proteomes" id="UP000018031">
    <property type="component" value="Unassembled WGS sequence"/>
</dbReference>
<evidence type="ECO:0000313" key="9">
    <source>
        <dbReference type="EMBL" id="GAD05769.1"/>
    </source>
</evidence>
<dbReference type="SUPFAM" id="SSF51556">
    <property type="entry name" value="Metallo-dependent hydrolases"/>
    <property type="match status" value="1"/>
</dbReference>
<dbReference type="GO" id="GO:0019557">
    <property type="term" value="P:L-histidine catabolic process to glutamate and formate"/>
    <property type="evidence" value="ECO:0007669"/>
    <property type="project" value="UniProtKB-UniPathway"/>
</dbReference>
<evidence type="ECO:0000256" key="3">
    <source>
        <dbReference type="ARBA" id="ARBA00022801"/>
    </source>
</evidence>
<reference evidence="9 10" key="2">
    <citation type="journal article" date="2013" name="Genome Announc.">
        <title>Draft Genome Sequences of Porphyromonas crevioricanis JCM 15906T and Porphyromonas cansulci JCM 13913T Isolated from a Canine Oral Cavity.</title>
        <authorList>
            <person name="Sakamoto M."/>
            <person name="Tanaka N."/>
            <person name="Shiwa Y."/>
            <person name="Yoshikawa H."/>
            <person name="Ohkuma M."/>
        </authorList>
    </citation>
    <scope>NUCLEOTIDE SEQUENCE [LARGE SCALE GENOMIC DNA]</scope>
    <source>
        <strain evidence="9 10">JCM 15906</strain>
    </source>
</reference>
<feature type="binding site" evidence="7">
    <location>
        <position position="346"/>
    </location>
    <ligand>
        <name>N-formimidoyl-L-glutamate</name>
        <dbReference type="ChEBI" id="CHEBI:58928"/>
    </ligand>
</feature>
<gene>
    <name evidence="7" type="primary">hutI</name>
    <name evidence="9" type="ORF">PORCRE_1477</name>
</gene>
<dbReference type="AlphaFoldDB" id="T1DTF0"/>
<dbReference type="Pfam" id="PF01979">
    <property type="entry name" value="Amidohydro_1"/>
    <property type="match status" value="1"/>
</dbReference>
<dbReference type="GO" id="GO:0008270">
    <property type="term" value="F:zinc ion binding"/>
    <property type="evidence" value="ECO:0007669"/>
    <property type="project" value="UniProtKB-UniRule"/>
</dbReference>
<comment type="caution">
    <text evidence="9">The sequence shown here is derived from an EMBL/GenBank/DDBJ whole genome shotgun (WGS) entry which is preliminary data.</text>
</comment>
<accession>T1DTF0</accession>
<feature type="binding site" evidence="7">
    <location>
        <position position="271"/>
    </location>
    <ligand>
        <name>4-imidazolone-5-propanoate</name>
        <dbReference type="ChEBI" id="CHEBI:77893"/>
    </ligand>
</feature>
<proteinExistence type="inferred from homology"/>
<dbReference type="GO" id="GO:0050480">
    <property type="term" value="F:imidazolonepropionase activity"/>
    <property type="evidence" value="ECO:0007669"/>
    <property type="project" value="UniProtKB-UniRule"/>
</dbReference>